<dbReference type="Pfam" id="PF00082">
    <property type="entry name" value="Peptidase_S8"/>
    <property type="match status" value="1"/>
</dbReference>
<dbReference type="AlphaFoldDB" id="A0A3E2GV71"/>
<evidence type="ECO:0000313" key="6">
    <source>
        <dbReference type="EMBL" id="RFU24978.1"/>
    </source>
</evidence>
<keyword evidence="7" id="KW-1185">Reference proteome</keyword>
<gene>
    <name evidence="6" type="ORF">B7463_g11365</name>
</gene>
<dbReference type="SUPFAM" id="SSF52743">
    <property type="entry name" value="Subtilisin-like"/>
    <property type="match status" value="1"/>
</dbReference>
<dbReference type="GO" id="GO:0006508">
    <property type="term" value="P:proteolysis"/>
    <property type="evidence" value="ECO:0007669"/>
    <property type="project" value="UniProtKB-KW"/>
</dbReference>
<evidence type="ECO:0000256" key="1">
    <source>
        <dbReference type="ARBA" id="ARBA00022670"/>
    </source>
</evidence>
<keyword evidence="3" id="KW-0720">Serine protease</keyword>
<dbReference type="EMBL" id="NCSJ02000379">
    <property type="protein sequence ID" value="RFU24978.1"/>
    <property type="molecule type" value="Genomic_DNA"/>
</dbReference>
<accession>A0A3E2GV71</accession>
<proteinExistence type="inferred from homology"/>
<comment type="caution">
    <text evidence="6">The sequence shown here is derived from an EMBL/GenBank/DDBJ whole genome shotgun (WGS) entry which is preliminary data.</text>
</comment>
<dbReference type="STRING" id="5539.A0A3E2GV71"/>
<feature type="non-terminal residue" evidence="6">
    <location>
        <position position="177"/>
    </location>
</feature>
<evidence type="ECO:0000256" key="4">
    <source>
        <dbReference type="PROSITE-ProRule" id="PRU01240"/>
    </source>
</evidence>
<dbReference type="Gene3D" id="3.40.50.200">
    <property type="entry name" value="Peptidase S8/S53 domain"/>
    <property type="match status" value="1"/>
</dbReference>
<comment type="similarity">
    <text evidence="4">Belongs to the peptidase S8 family.</text>
</comment>
<dbReference type="PROSITE" id="PS51892">
    <property type="entry name" value="SUBTILASE"/>
    <property type="match status" value="1"/>
</dbReference>
<feature type="domain" description="Peptidase S8/S53" evidence="5">
    <location>
        <begin position="17"/>
        <end position="83"/>
    </location>
</feature>
<dbReference type="Proteomes" id="UP000258309">
    <property type="component" value="Unassembled WGS sequence"/>
</dbReference>
<keyword evidence="2" id="KW-0378">Hydrolase</keyword>
<protein>
    <recommendedName>
        <fullName evidence="5">Peptidase S8/S53 domain-containing protein</fullName>
    </recommendedName>
</protein>
<dbReference type="InterPro" id="IPR023828">
    <property type="entry name" value="Peptidase_S8_Ser-AS"/>
</dbReference>
<dbReference type="OrthoDB" id="4995761at2759"/>
<reference evidence="6 7" key="1">
    <citation type="submission" date="2018-05" db="EMBL/GenBank/DDBJ databases">
        <title>Draft genome sequence of Scytalidium lignicola DSM 105466, a ubiquitous saprotrophic fungus.</title>
        <authorList>
            <person name="Buettner E."/>
            <person name="Gebauer A.M."/>
            <person name="Hofrichter M."/>
            <person name="Liers C."/>
            <person name="Kellner H."/>
        </authorList>
    </citation>
    <scope>NUCLEOTIDE SEQUENCE [LARGE SCALE GENOMIC DNA]</scope>
    <source>
        <strain evidence="6 7">DSM 105466</strain>
    </source>
</reference>
<evidence type="ECO:0000256" key="3">
    <source>
        <dbReference type="ARBA" id="ARBA00022825"/>
    </source>
</evidence>
<dbReference type="InterPro" id="IPR036852">
    <property type="entry name" value="Peptidase_S8/S53_dom_sf"/>
</dbReference>
<evidence type="ECO:0000259" key="5">
    <source>
        <dbReference type="Pfam" id="PF00082"/>
    </source>
</evidence>
<evidence type="ECO:0000313" key="7">
    <source>
        <dbReference type="Proteomes" id="UP000258309"/>
    </source>
</evidence>
<dbReference type="PROSITE" id="PS00138">
    <property type="entry name" value="SUBTILASE_SER"/>
    <property type="match status" value="1"/>
</dbReference>
<sequence>MRHSCQTKGIFLNRYRYPSTLCVAAADREYKKWLHSNYGKAVGVIAPSVQIPSTWADSDNSYREANGTSMATPFAAGVIAIYVGYEGDKINFDASQVYNRINTNMLTGITTRFPKNPSDFHTANNFLQTGINAQKNPNDPFMGNGPTAIVTKDMRRSFPIKFGLMVRVGGQSLEQRK</sequence>
<dbReference type="GO" id="GO:0004252">
    <property type="term" value="F:serine-type endopeptidase activity"/>
    <property type="evidence" value="ECO:0007669"/>
    <property type="project" value="InterPro"/>
</dbReference>
<evidence type="ECO:0000256" key="2">
    <source>
        <dbReference type="ARBA" id="ARBA00022801"/>
    </source>
</evidence>
<name>A0A3E2GV71_SCYLI</name>
<dbReference type="InterPro" id="IPR000209">
    <property type="entry name" value="Peptidase_S8/S53_dom"/>
</dbReference>
<comment type="caution">
    <text evidence="4">Lacks conserved residue(s) required for the propagation of feature annotation.</text>
</comment>
<keyword evidence="1" id="KW-0645">Protease</keyword>
<organism evidence="6 7">
    <name type="scientific">Scytalidium lignicola</name>
    <name type="common">Hyphomycete</name>
    <dbReference type="NCBI Taxonomy" id="5539"/>
    <lineage>
        <taxon>Eukaryota</taxon>
        <taxon>Fungi</taxon>
        <taxon>Dikarya</taxon>
        <taxon>Ascomycota</taxon>
        <taxon>Pezizomycotina</taxon>
        <taxon>Leotiomycetes</taxon>
        <taxon>Leotiomycetes incertae sedis</taxon>
        <taxon>Scytalidium</taxon>
    </lineage>
</organism>
<feature type="non-terminal residue" evidence="6">
    <location>
        <position position="1"/>
    </location>
</feature>